<evidence type="ECO:0000256" key="4">
    <source>
        <dbReference type="ARBA" id="ARBA00023172"/>
    </source>
</evidence>
<dbReference type="EMBL" id="CP091508">
    <property type="protein sequence ID" value="UOO81172.1"/>
    <property type="molecule type" value="Genomic_DNA"/>
</dbReference>
<reference evidence="6 7" key="1">
    <citation type="journal article" date="2022" name="Res Sq">
        <title>Evolution of multicellular longitudinally dividing oral cavity symbionts (Neisseriaceae).</title>
        <authorList>
            <person name="Nyongesa S."/>
            <person name="Weber P."/>
            <person name="Bernet E."/>
            <person name="Pullido F."/>
            <person name="Nieckarz M."/>
            <person name="Delaby M."/>
            <person name="Nieves C."/>
            <person name="Viehboeck T."/>
            <person name="Krause N."/>
            <person name="Rivera-Millot A."/>
            <person name="Nakamura A."/>
            <person name="Vischer N."/>
            <person name="VanNieuwenhze M."/>
            <person name="Brun Y."/>
            <person name="Cava F."/>
            <person name="Bulgheresi S."/>
            <person name="Veyrier F."/>
        </authorList>
    </citation>
    <scope>NUCLEOTIDE SEQUENCE [LARGE SCALE GENOMIC DNA]</scope>
    <source>
        <strain evidence="6 7">CCUG 63373m</strain>
    </source>
</reference>
<dbReference type="InterPro" id="IPR013762">
    <property type="entry name" value="Integrase-like_cat_sf"/>
</dbReference>
<evidence type="ECO:0000256" key="3">
    <source>
        <dbReference type="ARBA" id="ARBA00023125"/>
    </source>
</evidence>
<dbReference type="PROSITE" id="PS51898">
    <property type="entry name" value="TYR_RECOMBINASE"/>
    <property type="match status" value="1"/>
</dbReference>
<dbReference type="PANTHER" id="PTHR30629">
    <property type="entry name" value="PROPHAGE INTEGRASE"/>
    <property type="match status" value="1"/>
</dbReference>
<dbReference type="InterPro" id="IPR002104">
    <property type="entry name" value="Integrase_catalytic"/>
</dbReference>
<evidence type="ECO:0000259" key="5">
    <source>
        <dbReference type="PROSITE" id="PS51898"/>
    </source>
</evidence>
<dbReference type="Proteomes" id="UP000829817">
    <property type="component" value="Chromosome"/>
</dbReference>
<keyword evidence="7" id="KW-1185">Reference proteome</keyword>
<dbReference type="RefSeq" id="WP_244784237.1">
    <property type="nucleotide sequence ID" value="NZ_CP091508.1"/>
</dbReference>
<gene>
    <name evidence="6" type="ORF">LVJ83_09320</name>
</gene>
<keyword evidence="3" id="KW-0238">DNA-binding</keyword>
<dbReference type="PANTHER" id="PTHR30629:SF2">
    <property type="entry name" value="PROPHAGE INTEGRASE INTS-RELATED"/>
    <property type="match status" value="1"/>
</dbReference>
<evidence type="ECO:0000256" key="2">
    <source>
        <dbReference type="ARBA" id="ARBA00022908"/>
    </source>
</evidence>
<dbReference type="Gene3D" id="1.10.443.10">
    <property type="entry name" value="Intergrase catalytic core"/>
    <property type="match status" value="1"/>
</dbReference>
<dbReference type="Gene3D" id="1.10.150.130">
    <property type="match status" value="1"/>
</dbReference>
<sequence length="222" mass="25334">MTIKKLAEITELDIRNLCEKIKARGAPSQAVFTRDIFARVYQFTVSKGVAINDPTRNIAPASIARFKARDRALSEKEIKVFLQYLEKADVYPASKKGLLLILLTLVRKGEMVNAQWHEIDFDNAVWQIPPERMKARRPHNVYLLSQAISILHYLKTLAEDSPFVLPGRNKTNQPIAISSMNRAIWRILKLARKDGITIADFTVHDLRRTGPTLLHEQGYNTD</sequence>
<evidence type="ECO:0000256" key="1">
    <source>
        <dbReference type="ARBA" id="ARBA00008857"/>
    </source>
</evidence>
<accession>A0ABY4DRC6</accession>
<name>A0ABY4DRC6_9NEIS</name>
<keyword evidence="2" id="KW-0229">DNA integration</keyword>
<evidence type="ECO:0000313" key="7">
    <source>
        <dbReference type="Proteomes" id="UP000829817"/>
    </source>
</evidence>
<protein>
    <submittedName>
        <fullName evidence="6">Tyrosine-type recombinase/integrase</fullName>
    </submittedName>
</protein>
<keyword evidence="4" id="KW-0233">DNA recombination</keyword>
<organism evidence="6 7">
    <name type="scientific">Uruburuella testudinis</name>
    <dbReference type="NCBI Taxonomy" id="1282863"/>
    <lineage>
        <taxon>Bacteria</taxon>
        <taxon>Pseudomonadati</taxon>
        <taxon>Pseudomonadota</taxon>
        <taxon>Betaproteobacteria</taxon>
        <taxon>Neisseriales</taxon>
        <taxon>Neisseriaceae</taxon>
        <taxon>Uruburuella</taxon>
    </lineage>
</organism>
<dbReference type="SUPFAM" id="SSF56349">
    <property type="entry name" value="DNA breaking-rejoining enzymes"/>
    <property type="match status" value="1"/>
</dbReference>
<feature type="domain" description="Tyr recombinase" evidence="5">
    <location>
        <begin position="68"/>
        <end position="222"/>
    </location>
</feature>
<dbReference type="InterPro" id="IPR011010">
    <property type="entry name" value="DNA_brk_join_enz"/>
</dbReference>
<comment type="similarity">
    <text evidence="1">Belongs to the 'phage' integrase family.</text>
</comment>
<dbReference type="Pfam" id="PF00589">
    <property type="entry name" value="Phage_integrase"/>
    <property type="match status" value="1"/>
</dbReference>
<evidence type="ECO:0000313" key="6">
    <source>
        <dbReference type="EMBL" id="UOO81172.1"/>
    </source>
</evidence>
<proteinExistence type="inferred from homology"/>
<dbReference type="InterPro" id="IPR010998">
    <property type="entry name" value="Integrase_recombinase_N"/>
</dbReference>
<dbReference type="InterPro" id="IPR050808">
    <property type="entry name" value="Phage_Integrase"/>
</dbReference>